<protein>
    <recommendedName>
        <fullName evidence="5">Argininosuccinate synthase</fullName>
        <ecNumber evidence="4">6.3.4.5</ecNumber>
    </recommendedName>
    <alternativeName>
        <fullName evidence="14">Citrulline--aspartate ligase</fullName>
    </alternativeName>
</protein>
<comment type="subcellular location">
    <subcellularLocation>
        <location evidence="1">Cytoplasm</location>
        <location evidence="1">Cytosol</location>
    </subcellularLocation>
</comment>
<evidence type="ECO:0000256" key="3">
    <source>
        <dbReference type="ARBA" id="ARBA00005154"/>
    </source>
</evidence>
<feature type="region of interest" description="Disordered" evidence="16">
    <location>
        <begin position="1"/>
        <end position="22"/>
    </location>
</feature>
<dbReference type="GeneID" id="113997483"/>
<dbReference type="Proteomes" id="UP000504627">
    <property type="component" value="Unplaced"/>
</dbReference>
<keyword evidence="7" id="KW-0963">Cytoplasm</keyword>
<feature type="domain" description="Arginosuccinate synthase-like N-terminal" evidence="17">
    <location>
        <begin position="101"/>
        <end position="264"/>
    </location>
</feature>
<evidence type="ECO:0000256" key="14">
    <source>
        <dbReference type="ARBA" id="ARBA00029916"/>
    </source>
</evidence>
<evidence type="ECO:0000259" key="17">
    <source>
        <dbReference type="Pfam" id="PF00764"/>
    </source>
</evidence>
<evidence type="ECO:0000256" key="12">
    <source>
        <dbReference type="ARBA" id="ARBA00022741"/>
    </source>
</evidence>
<dbReference type="CTD" id="445"/>
<dbReference type="Pfam" id="PF20979">
    <property type="entry name" value="Arginosuc_syn_C"/>
    <property type="match status" value="1"/>
</dbReference>
<dbReference type="AlphaFoldDB" id="A0A6J2I5N9"/>
<dbReference type="GO" id="GO:0005829">
    <property type="term" value="C:cytosol"/>
    <property type="evidence" value="ECO:0007669"/>
    <property type="project" value="UniProtKB-SubCell"/>
</dbReference>
<dbReference type="FunCoup" id="A0A6J2I5N9">
    <property type="interactions" value="581"/>
</dbReference>
<evidence type="ECO:0000256" key="13">
    <source>
        <dbReference type="ARBA" id="ARBA00022840"/>
    </source>
</evidence>
<evidence type="ECO:0000313" key="20">
    <source>
        <dbReference type="RefSeq" id="XP_027595166.2"/>
    </source>
</evidence>
<dbReference type="HAMAP" id="MF_00005">
    <property type="entry name" value="Arg_succ_synth_type1"/>
    <property type="match status" value="1"/>
</dbReference>
<dbReference type="GO" id="GO:0000053">
    <property type="term" value="P:argininosuccinate metabolic process"/>
    <property type="evidence" value="ECO:0007669"/>
    <property type="project" value="TreeGrafter"/>
</dbReference>
<evidence type="ECO:0000256" key="9">
    <source>
        <dbReference type="ARBA" id="ARBA00022571"/>
    </source>
</evidence>
<feature type="domain" description="Arginosuccinate synthase C-terminal" evidence="18">
    <location>
        <begin position="273"/>
        <end position="496"/>
    </location>
</feature>
<dbReference type="SUPFAM" id="SSF69864">
    <property type="entry name" value="Argininosuccinate synthetase, C-terminal domain"/>
    <property type="match status" value="1"/>
</dbReference>
<evidence type="ECO:0000256" key="5">
    <source>
        <dbReference type="ARBA" id="ARBA00014810"/>
    </source>
</evidence>
<dbReference type="InterPro" id="IPR048268">
    <property type="entry name" value="Arginosuc_syn_C"/>
</dbReference>
<keyword evidence="9" id="KW-0055">Arginine biosynthesis</keyword>
<accession>A0A6J2I5N9</accession>
<keyword evidence="6" id="KW-0835">Urea cycle</keyword>
<dbReference type="GO" id="GO:0000050">
    <property type="term" value="P:urea cycle"/>
    <property type="evidence" value="ECO:0007669"/>
    <property type="project" value="UniProtKB-UniPathway"/>
</dbReference>
<evidence type="ECO:0000256" key="1">
    <source>
        <dbReference type="ARBA" id="ARBA00004514"/>
    </source>
</evidence>
<proteinExistence type="inferred from homology"/>
<evidence type="ECO:0000313" key="19">
    <source>
        <dbReference type="Proteomes" id="UP000504627"/>
    </source>
</evidence>
<gene>
    <name evidence="20" type="primary">ASS1</name>
</gene>
<keyword evidence="8" id="KW-0597">Phosphoprotein</keyword>
<dbReference type="RefSeq" id="XP_027595166.2">
    <property type="nucleotide sequence ID" value="XM_027739365.2"/>
</dbReference>
<dbReference type="FunFam" id="3.90.1260.10:FF:000005">
    <property type="entry name" value="Argininosuccinate synthase 1"/>
    <property type="match status" value="1"/>
</dbReference>
<evidence type="ECO:0000256" key="15">
    <source>
        <dbReference type="ARBA" id="ARBA00049077"/>
    </source>
</evidence>
<evidence type="ECO:0000259" key="18">
    <source>
        <dbReference type="Pfam" id="PF20979"/>
    </source>
</evidence>
<dbReference type="Pfam" id="PF00764">
    <property type="entry name" value="Arginosuc_synth"/>
    <property type="match status" value="1"/>
</dbReference>
<dbReference type="Gene3D" id="3.40.50.620">
    <property type="entry name" value="HUPs"/>
    <property type="match status" value="1"/>
</dbReference>
<dbReference type="InterPro" id="IPR048267">
    <property type="entry name" value="Arginosuc_syn_N"/>
</dbReference>
<dbReference type="PANTHER" id="PTHR11587">
    <property type="entry name" value="ARGININOSUCCINATE SYNTHASE"/>
    <property type="match status" value="1"/>
</dbReference>
<dbReference type="UniPathway" id="UPA00068">
    <property type="reaction ID" value="UER00113"/>
</dbReference>
<dbReference type="InterPro" id="IPR018223">
    <property type="entry name" value="Arginosuc_synth_CS"/>
</dbReference>
<keyword evidence="10" id="KW-0436">Ligase</keyword>
<organism evidence="19 20">
    <name type="scientific">Pipra filicauda</name>
    <name type="common">Wire-tailed manakin</name>
    <dbReference type="NCBI Taxonomy" id="649802"/>
    <lineage>
        <taxon>Eukaryota</taxon>
        <taxon>Metazoa</taxon>
        <taxon>Chordata</taxon>
        <taxon>Craniata</taxon>
        <taxon>Vertebrata</taxon>
        <taxon>Euteleostomi</taxon>
        <taxon>Archelosauria</taxon>
        <taxon>Archosauria</taxon>
        <taxon>Dinosauria</taxon>
        <taxon>Saurischia</taxon>
        <taxon>Theropoda</taxon>
        <taxon>Coelurosauria</taxon>
        <taxon>Aves</taxon>
        <taxon>Neognathae</taxon>
        <taxon>Neoaves</taxon>
        <taxon>Telluraves</taxon>
        <taxon>Australaves</taxon>
        <taxon>Passeriformes</taxon>
        <taxon>Pipridae</taxon>
        <taxon>Pipra</taxon>
    </lineage>
</organism>
<evidence type="ECO:0000256" key="6">
    <source>
        <dbReference type="ARBA" id="ARBA00022436"/>
    </source>
</evidence>
<keyword evidence="19" id="KW-1185">Reference proteome</keyword>
<evidence type="ECO:0000256" key="8">
    <source>
        <dbReference type="ARBA" id="ARBA00022553"/>
    </source>
</evidence>
<dbReference type="PROSITE" id="PS00564">
    <property type="entry name" value="ARGININOSUCCIN_SYN_1"/>
    <property type="match status" value="1"/>
</dbReference>
<evidence type="ECO:0000256" key="2">
    <source>
        <dbReference type="ARBA" id="ARBA00004967"/>
    </source>
</evidence>
<dbReference type="InterPro" id="IPR023434">
    <property type="entry name" value="Arginosuc_synth_type_1_subfam"/>
</dbReference>
<dbReference type="NCBIfam" id="NF001770">
    <property type="entry name" value="PRK00509.1"/>
    <property type="match status" value="1"/>
</dbReference>
<dbReference type="EC" id="6.3.4.5" evidence="4"/>
<dbReference type="Gene3D" id="1.20.5.470">
    <property type="entry name" value="Single helix bin"/>
    <property type="match status" value="1"/>
</dbReference>
<reference evidence="20" key="1">
    <citation type="submission" date="2025-08" db="UniProtKB">
        <authorList>
            <consortium name="RefSeq"/>
        </authorList>
    </citation>
    <scope>IDENTIFICATION</scope>
    <source>
        <tissue evidence="20">Muscle</tissue>
    </source>
</reference>
<evidence type="ECO:0000256" key="4">
    <source>
        <dbReference type="ARBA" id="ARBA00012286"/>
    </source>
</evidence>
<dbReference type="NCBIfam" id="TIGR00032">
    <property type="entry name" value="argG"/>
    <property type="match status" value="1"/>
</dbReference>
<comment type="pathway">
    <text evidence="3">Nitrogen metabolism; urea cycle; (N(omega)-L-arginino)succinate from L-aspartate and L-citrulline: step 1/1.</text>
</comment>
<keyword evidence="12" id="KW-0547">Nucleotide-binding</keyword>
<dbReference type="InterPro" id="IPR001518">
    <property type="entry name" value="Arginosuc_synth"/>
</dbReference>
<dbReference type="InParanoid" id="A0A6J2I5N9"/>
<dbReference type="FunFam" id="3.40.50.620:FF:000019">
    <property type="entry name" value="Argininosuccinate synthase"/>
    <property type="match status" value="1"/>
</dbReference>
<keyword evidence="13" id="KW-0067">ATP-binding</keyword>
<dbReference type="GO" id="GO:0006526">
    <property type="term" value="P:L-arginine biosynthetic process"/>
    <property type="evidence" value="ECO:0007669"/>
    <property type="project" value="UniProtKB-UniPathway"/>
</dbReference>
<dbReference type="InterPro" id="IPR014729">
    <property type="entry name" value="Rossmann-like_a/b/a_fold"/>
</dbReference>
<dbReference type="UniPathway" id="UPA00158">
    <property type="reaction ID" value="UER00272"/>
</dbReference>
<dbReference type="PROSITE" id="PS00565">
    <property type="entry name" value="ARGININOSUCCIN_SYN_2"/>
    <property type="match status" value="1"/>
</dbReference>
<dbReference type="GO" id="GO:0005524">
    <property type="term" value="F:ATP binding"/>
    <property type="evidence" value="ECO:0007669"/>
    <property type="project" value="UniProtKB-KW"/>
</dbReference>
<sequence>MKVAQDRNWLAPPSASPGQGSAGIASSWGPGIHSLALGPRSPFLLGISIPPPELQASSTISCCCLRSLIPLSGGVLAERGAGCCRVVSMEKSTMAQSKGTVVLAYSGGLDTSCILVWLKEQGYDVIAYLANIGQKEDFEAARKKALALGAKKVYIEDISREFVEEFIWPAVQANALYEDRYLLGTALARPCIARRQVEIAQREGAQHVAHGATGKGNDQVRFELTCYALCPKIKVVAPWRLPEFYQRFPGRRELMDYAKKHGIPVPVTPQTPWSMDENLMHISYEAGILENPKNQAPPGLYTKTRDPATSPDNPDVLEIKFERGVPVKVTNIGDGATRSSALELFVYLNDIAGKHGVGRIDIVENRFVGMKSRGIYETPAGTILYHAHLDIEAFTMDREVRKIKQGLALKFSELVYNGFWHSPECEFLRHCIRRSQEPVVGTVRLSVFKGQVYILGRESPRSLYNEELVSMNVQGDYEPADATGFININSLRLKEYHRLQSKVTVKQDE</sequence>
<evidence type="ECO:0000256" key="16">
    <source>
        <dbReference type="SAM" id="MobiDB-lite"/>
    </source>
</evidence>
<dbReference type="PANTHER" id="PTHR11587:SF2">
    <property type="entry name" value="ARGININOSUCCINATE SYNTHASE"/>
    <property type="match status" value="1"/>
</dbReference>
<comment type="catalytic activity">
    <reaction evidence="15">
        <text>L-citrulline + L-aspartate + ATP = 2-(N(omega)-L-arginino)succinate + AMP + diphosphate + H(+)</text>
        <dbReference type="Rhea" id="RHEA:10932"/>
        <dbReference type="ChEBI" id="CHEBI:15378"/>
        <dbReference type="ChEBI" id="CHEBI:29991"/>
        <dbReference type="ChEBI" id="CHEBI:30616"/>
        <dbReference type="ChEBI" id="CHEBI:33019"/>
        <dbReference type="ChEBI" id="CHEBI:57472"/>
        <dbReference type="ChEBI" id="CHEBI:57743"/>
        <dbReference type="ChEBI" id="CHEBI:456215"/>
        <dbReference type="EC" id="6.3.4.5"/>
    </reaction>
</comment>
<dbReference type="FunFam" id="1.20.5.470:FF:000003">
    <property type="entry name" value="Argininosuccinate synthase 1"/>
    <property type="match status" value="1"/>
</dbReference>
<dbReference type="GO" id="GO:0004055">
    <property type="term" value="F:argininosuccinate synthase activity"/>
    <property type="evidence" value="ECO:0007669"/>
    <property type="project" value="UniProtKB-EC"/>
</dbReference>
<dbReference type="CDD" id="cd01999">
    <property type="entry name" value="ASS"/>
    <property type="match status" value="1"/>
</dbReference>
<name>A0A6J2I5N9_9PASS</name>
<evidence type="ECO:0000256" key="10">
    <source>
        <dbReference type="ARBA" id="ARBA00022598"/>
    </source>
</evidence>
<evidence type="ECO:0000256" key="11">
    <source>
        <dbReference type="ARBA" id="ARBA00022605"/>
    </source>
</evidence>
<comment type="pathway">
    <text evidence="2">Amino-acid biosynthesis; L-arginine biosynthesis; L-arginine from L-ornithine and carbamoyl phosphate: step 2/3.</text>
</comment>
<dbReference type="Gene3D" id="3.90.1260.10">
    <property type="entry name" value="Argininosuccinate synthetase, chain A, domain 2"/>
    <property type="match status" value="1"/>
</dbReference>
<evidence type="ECO:0000256" key="7">
    <source>
        <dbReference type="ARBA" id="ARBA00022490"/>
    </source>
</evidence>
<dbReference type="InterPro" id="IPR024074">
    <property type="entry name" value="AS_cat/multimer_dom_body"/>
</dbReference>
<dbReference type="SUPFAM" id="SSF52402">
    <property type="entry name" value="Adenine nucleotide alpha hydrolases-like"/>
    <property type="match status" value="1"/>
</dbReference>
<keyword evidence="11" id="KW-0028">Amino-acid biosynthesis</keyword>